<dbReference type="InterPro" id="IPR002490">
    <property type="entry name" value="V-ATPase_116kDa_su"/>
</dbReference>
<reference evidence="9 10" key="1">
    <citation type="submission" date="2018-06" db="EMBL/GenBank/DDBJ databases">
        <title>Extensive metabolic versatility and redundancy in microbially diverse, dynamic hydrothermal sediments.</title>
        <authorList>
            <person name="Dombrowski N."/>
            <person name="Teske A."/>
            <person name="Baker B.J."/>
        </authorList>
    </citation>
    <scope>NUCLEOTIDE SEQUENCE [LARGE SCALE GENOMIC DNA]</scope>
    <source>
        <strain evidence="9">B47_G16</strain>
    </source>
</reference>
<keyword evidence="3" id="KW-0813">Transport</keyword>
<comment type="similarity">
    <text evidence="2">Belongs to the V-ATPase 116 kDa subunit family.</text>
</comment>
<dbReference type="GO" id="GO:0051117">
    <property type="term" value="F:ATPase binding"/>
    <property type="evidence" value="ECO:0007669"/>
    <property type="project" value="TreeGrafter"/>
</dbReference>
<keyword evidence="7 8" id="KW-0472">Membrane</keyword>
<dbReference type="AlphaFoldDB" id="A0A497E5H4"/>
<dbReference type="Pfam" id="PF01496">
    <property type="entry name" value="V_ATPase_I"/>
    <property type="match status" value="2"/>
</dbReference>
<keyword evidence="6" id="KW-0406">Ion transport</keyword>
<feature type="transmembrane region" description="Helical" evidence="8">
    <location>
        <begin position="517"/>
        <end position="535"/>
    </location>
</feature>
<dbReference type="EMBL" id="QMPZ01000009">
    <property type="protein sequence ID" value="RLE10403.1"/>
    <property type="molecule type" value="Genomic_DNA"/>
</dbReference>
<evidence type="ECO:0000256" key="2">
    <source>
        <dbReference type="ARBA" id="ARBA00009904"/>
    </source>
</evidence>
<proteinExistence type="inferred from homology"/>
<evidence type="ECO:0000313" key="9">
    <source>
        <dbReference type="EMBL" id="RLE10403.1"/>
    </source>
</evidence>
<dbReference type="GO" id="GO:0016471">
    <property type="term" value="C:vacuolar proton-transporting V-type ATPase complex"/>
    <property type="evidence" value="ECO:0007669"/>
    <property type="project" value="TreeGrafter"/>
</dbReference>
<dbReference type="Gene3D" id="1.20.1460.20">
    <property type="match status" value="1"/>
</dbReference>
<evidence type="ECO:0000256" key="7">
    <source>
        <dbReference type="ARBA" id="ARBA00023136"/>
    </source>
</evidence>
<feature type="transmembrane region" description="Helical" evidence="8">
    <location>
        <begin position="592"/>
        <end position="614"/>
    </location>
</feature>
<sequence>MAVCEMRKVYIIGDKDLRDSLIRRLGELALFQPKKMGKDLISSIFKKAERTEIKTDEVEENLSKLNWTIEYLGQFEKTKTGLGLFPSRAMITQEEFLGWVKNFDWKAICDRCLELNNRLETLREERRYLLERLESLVPWRGLPVPLEKLQGTRSVAYQLGISSSETKKLLQERLSKLKGAHLHILREEARRLYFLLVYLKDMEESIDSILYEIGIERVQFKELKGIPEEEIKRIRKRISLIDGQIDEIRRQARKISKEKIKLMALYDYFYNLLQEKRVSEHAKLSSYTFALEGWIRKQDLPKLRDGLKDFSLVDIIVREPNEEEEKDVPVALSNRRIFKPFEMVTNLYGVPRYFEIDPTPFLAPFFALFLALCLTDGGYGIILALLAYLIPKKVQVGEGGKRLFSILFFSGLVTIGIGIMTGGIFGIQVSQLPPFLAPLKKLSLFNPLEQPMVFLVISLALGVVHLMIGIGLALWEDLRRGDIISAILDHLSWIILILGVILFGLSKLEILSKTFATPGLIMALSGAIVLFLFAGRESKSLIGRLGKGAYELYGLISLFGDVLSYSRLLALGLATSVIATVVNLIANMASGIPLIGPVFTVIILILGHLGNIAINTLSGFIHTARLQFVEFFGKFYQGGGKSFTPFRHEGKYTMIVKE</sequence>
<feature type="transmembrane region" description="Helical" evidence="8">
    <location>
        <begin position="487"/>
        <end position="505"/>
    </location>
</feature>
<evidence type="ECO:0000256" key="1">
    <source>
        <dbReference type="ARBA" id="ARBA00004141"/>
    </source>
</evidence>
<dbReference type="PANTHER" id="PTHR11629">
    <property type="entry name" value="VACUOLAR PROTON ATPASES"/>
    <property type="match status" value="1"/>
</dbReference>
<keyword evidence="4 8" id="KW-0812">Transmembrane</keyword>
<protein>
    <submittedName>
        <fullName evidence="9">Uncharacterized protein</fullName>
    </submittedName>
</protein>
<feature type="transmembrane region" description="Helical" evidence="8">
    <location>
        <begin position="452"/>
        <end position="475"/>
    </location>
</feature>
<evidence type="ECO:0000256" key="6">
    <source>
        <dbReference type="ARBA" id="ARBA00023065"/>
    </source>
</evidence>
<dbReference type="GO" id="GO:0033179">
    <property type="term" value="C:proton-transporting V-type ATPase, V0 domain"/>
    <property type="evidence" value="ECO:0007669"/>
    <property type="project" value="InterPro"/>
</dbReference>
<evidence type="ECO:0000256" key="3">
    <source>
        <dbReference type="ARBA" id="ARBA00022448"/>
    </source>
</evidence>
<dbReference type="PANTHER" id="PTHR11629:SF63">
    <property type="entry name" value="V-TYPE PROTON ATPASE SUBUNIT A"/>
    <property type="match status" value="1"/>
</dbReference>
<organism evidence="9 10">
    <name type="scientific">Aerophobetes bacterium</name>
    <dbReference type="NCBI Taxonomy" id="2030807"/>
    <lineage>
        <taxon>Bacteria</taxon>
        <taxon>Candidatus Aerophobota</taxon>
    </lineage>
</organism>
<comment type="subcellular location">
    <subcellularLocation>
        <location evidence="1">Membrane</location>
        <topology evidence="1">Multi-pass membrane protein</topology>
    </subcellularLocation>
</comment>
<evidence type="ECO:0000256" key="5">
    <source>
        <dbReference type="ARBA" id="ARBA00022989"/>
    </source>
</evidence>
<name>A0A497E5H4_UNCAE</name>
<keyword evidence="5 8" id="KW-1133">Transmembrane helix</keyword>
<dbReference type="Proteomes" id="UP000279422">
    <property type="component" value="Unassembled WGS sequence"/>
</dbReference>
<evidence type="ECO:0000313" key="10">
    <source>
        <dbReference type="Proteomes" id="UP000279422"/>
    </source>
</evidence>
<comment type="caution">
    <text evidence="9">The sequence shown here is derived from an EMBL/GenBank/DDBJ whole genome shotgun (WGS) entry which is preliminary data.</text>
</comment>
<feature type="transmembrane region" description="Helical" evidence="8">
    <location>
        <begin position="361"/>
        <end position="391"/>
    </location>
</feature>
<dbReference type="GO" id="GO:0007035">
    <property type="term" value="P:vacuolar acidification"/>
    <property type="evidence" value="ECO:0007669"/>
    <property type="project" value="TreeGrafter"/>
</dbReference>
<feature type="transmembrane region" description="Helical" evidence="8">
    <location>
        <begin position="403"/>
        <end position="432"/>
    </location>
</feature>
<dbReference type="Gene3D" id="3.30.70.2170">
    <property type="match status" value="1"/>
</dbReference>
<feature type="transmembrane region" description="Helical" evidence="8">
    <location>
        <begin position="568"/>
        <end position="586"/>
    </location>
</feature>
<dbReference type="GO" id="GO:0046961">
    <property type="term" value="F:proton-transporting ATPase activity, rotational mechanism"/>
    <property type="evidence" value="ECO:0007669"/>
    <property type="project" value="InterPro"/>
</dbReference>
<accession>A0A497E5H4</accession>
<gene>
    <name evidence="9" type="ORF">DRJ00_01585</name>
</gene>
<evidence type="ECO:0000256" key="4">
    <source>
        <dbReference type="ARBA" id="ARBA00022692"/>
    </source>
</evidence>
<dbReference type="Gene3D" id="3.30.70.2750">
    <property type="match status" value="1"/>
</dbReference>
<evidence type="ECO:0000256" key="8">
    <source>
        <dbReference type="SAM" id="Phobius"/>
    </source>
</evidence>